<reference evidence="2" key="1">
    <citation type="journal article" date="2019" name="bioRxiv">
        <title>The Genome of the Zebra Mussel, Dreissena polymorpha: A Resource for Invasive Species Research.</title>
        <authorList>
            <person name="McCartney M.A."/>
            <person name="Auch B."/>
            <person name="Kono T."/>
            <person name="Mallez S."/>
            <person name="Zhang Y."/>
            <person name="Obille A."/>
            <person name="Becker A."/>
            <person name="Abrahante J.E."/>
            <person name="Garbe J."/>
            <person name="Badalamenti J.P."/>
            <person name="Herman A."/>
            <person name="Mangelson H."/>
            <person name="Liachko I."/>
            <person name="Sullivan S."/>
            <person name="Sone E.D."/>
            <person name="Koren S."/>
            <person name="Silverstein K.A.T."/>
            <person name="Beckman K.B."/>
            <person name="Gohl D.M."/>
        </authorList>
    </citation>
    <scope>NUCLEOTIDE SEQUENCE</scope>
    <source>
        <strain evidence="2">Duluth1</strain>
        <tissue evidence="2">Whole animal</tissue>
    </source>
</reference>
<dbReference type="Proteomes" id="UP000828390">
    <property type="component" value="Unassembled WGS sequence"/>
</dbReference>
<dbReference type="EMBL" id="JAIWYP010000006">
    <property type="protein sequence ID" value="KAH3811872.1"/>
    <property type="molecule type" value="Genomic_DNA"/>
</dbReference>
<keyword evidence="3" id="KW-1185">Reference proteome</keyword>
<feature type="signal peptide" evidence="1">
    <location>
        <begin position="1"/>
        <end position="27"/>
    </location>
</feature>
<protein>
    <submittedName>
        <fullName evidence="2">Uncharacterized protein</fullName>
    </submittedName>
</protein>
<organism evidence="2 3">
    <name type="scientific">Dreissena polymorpha</name>
    <name type="common">Zebra mussel</name>
    <name type="synonym">Mytilus polymorpha</name>
    <dbReference type="NCBI Taxonomy" id="45954"/>
    <lineage>
        <taxon>Eukaryota</taxon>
        <taxon>Metazoa</taxon>
        <taxon>Spiralia</taxon>
        <taxon>Lophotrochozoa</taxon>
        <taxon>Mollusca</taxon>
        <taxon>Bivalvia</taxon>
        <taxon>Autobranchia</taxon>
        <taxon>Heteroconchia</taxon>
        <taxon>Euheterodonta</taxon>
        <taxon>Imparidentia</taxon>
        <taxon>Neoheterodontei</taxon>
        <taxon>Myida</taxon>
        <taxon>Dreissenoidea</taxon>
        <taxon>Dreissenidae</taxon>
        <taxon>Dreissena</taxon>
    </lineage>
</organism>
<proteinExistence type="predicted"/>
<accession>A0A9D4G7W2</accession>
<evidence type="ECO:0000313" key="2">
    <source>
        <dbReference type="EMBL" id="KAH3811872.1"/>
    </source>
</evidence>
<evidence type="ECO:0000313" key="3">
    <source>
        <dbReference type="Proteomes" id="UP000828390"/>
    </source>
</evidence>
<reference evidence="2" key="2">
    <citation type="submission" date="2020-11" db="EMBL/GenBank/DDBJ databases">
        <authorList>
            <person name="McCartney M.A."/>
            <person name="Auch B."/>
            <person name="Kono T."/>
            <person name="Mallez S."/>
            <person name="Becker A."/>
            <person name="Gohl D.M."/>
            <person name="Silverstein K.A.T."/>
            <person name="Koren S."/>
            <person name="Bechman K.B."/>
            <person name="Herman A."/>
            <person name="Abrahante J.E."/>
            <person name="Garbe J."/>
        </authorList>
    </citation>
    <scope>NUCLEOTIDE SEQUENCE</scope>
    <source>
        <strain evidence="2">Duluth1</strain>
        <tissue evidence="2">Whole animal</tissue>
    </source>
</reference>
<dbReference type="AlphaFoldDB" id="A0A9D4G7W2"/>
<gene>
    <name evidence="2" type="ORF">DPMN_140289</name>
</gene>
<name>A0A9D4G7W2_DREPO</name>
<feature type="chain" id="PRO_5039325014" evidence="1">
    <location>
        <begin position="28"/>
        <end position="293"/>
    </location>
</feature>
<sequence length="293" mass="32331">MYGYLINKLRSWSFVYVLLLAVMDVQTVSLGDLCTKDADCSSLTNSYCAKMYECTSGTCACKTGYGSATGQNCLKKLSSYYQYCDSDYYCNGVNQTCTSGKCQCAEWNEWSDVARMCKWQEGQLLTESCGPVYSRCFWQSSYGGQCSGVRAGYCGCATGTVLDISYSFVACRKPRLGEHCESSPLCESHFDTKSISEDASNFRPTCQDNVCACPKSHELVSVKGWKLCLSKFDDDLVANGEECKNWSQCQSRFCVKCPGASSGVCMNKSRSSLRMSSIEQIAVMTLILLCNIS</sequence>
<keyword evidence="1" id="KW-0732">Signal</keyword>
<evidence type="ECO:0000256" key="1">
    <source>
        <dbReference type="SAM" id="SignalP"/>
    </source>
</evidence>
<comment type="caution">
    <text evidence="2">The sequence shown here is derived from an EMBL/GenBank/DDBJ whole genome shotgun (WGS) entry which is preliminary data.</text>
</comment>